<dbReference type="Gramene" id="HORVU.MOREX.r3.5HG0431860.1">
    <property type="protein sequence ID" value="HORVU.MOREX.r3.5HG0431860.1"/>
    <property type="gene ID" value="HORVU.MOREX.r3.5HG0431860"/>
</dbReference>
<dbReference type="OMA" id="WICRGHI"/>
<dbReference type="AlphaFoldDB" id="A0A8I6XKC4"/>
<sequence>MGRMKPAEEDDFESSGAKHISTRPINWRNDEDRRCISACLVQATWVIENDKEREKRGKCKSEMAKPWYQSIGFELMEELPTGSIIDKNYAHGTIFKLMTTPRPEHAPEYVVAFRGTMLNHPNAYLDLLHDLKVVFSRLTTCTRVEEAHVSINRNIGDSTLWLAGHSLGASLALEIGRNMMLDKRGCQRNVPTFLFNPPHVSSAPVVNSVLKGKHKTRLYLGHYAVKYTLANIMPWNRKRSKKVFEELDSWCPDMYINPADFICVGHMDYFEQRQLVAEKHLRFASTGMRTSYRDIFFSGKLQPHLLPTARLWINTTQKDEPHPHGLKHWWMPELKLQRKFYQVPENIEQDKKTR</sequence>
<dbReference type="KEGG" id="hvg:123396269"/>
<dbReference type="PANTHER" id="PTHR31479:SF41">
    <property type="entry name" value="FUNGAL LIPASE-LIKE DOMAIN-CONTAINING PROTEIN"/>
    <property type="match status" value="1"/>
</dbReference>
<dbReference type="Gene3D" id="3.40.50.1820">
    <property type="entry name" value="alpha/beta hydrolase"/>
    <property type="match status" value="1"/>
</dbReference>
<organism evidence="1 2">
    <name type="scientific">Hordeum vulgare subsp. vulgare</name>
    <name type="common">Domesticated barley</name>
    <dbReference type="NCBI Taxonomy" id="112509"/>
    <lineage>
        <taxon>Eukaryota</taxon>
        <taxon>Viridiplantae</taxon>
        <taxon>Streptophyta</taxon>
        <taxon>Embryophyta</taxon>
        <taxon>Tracheophyta</taxon>
        <taxon>Spermatophyta</taxon>
        <taxon>Magnoliopsida</taxon>
        <taxon>Liliopsida</taxon>
        <taxon>Poales</taxon>
        <taxon>Poaceae</taxon>
        <taxon>BOP clade</taxon>
        <taxon>Pooideae</taxon>
        <taxon>Triticodae</taxon>
        <taxon>Triticeae</taxon>
        <taxon>Hordeinae</taxon>
        <taxon>Hordeum</taxon>
    </lineage>
</organism>
<gene>
    <name evidence="1" type="primary">LOC123396269</name>
</gene>
<dbReference type="InterPro" id="IPR029058">
    <property type="entry name" value="AB_hydrolase_fold"/>
</dbReference>
<evidence type="ECO:0008006" key="3">
    <source>
        <dbReference type="Google" id="ProtNLM"/>
    </source>
</evidence>
<reference evidence="1" key="2">
    <citation type="submission" date="2020-10" db="EMBL/GenBank/DDBJ databases">
        <authorList>
            <person name="Scholz U."/>
            <person name="Mascher M."/>
            <person name="Fiebig A."/>
        </authorList>
    </citation>
    <scope>NUCLEOTIDE SEQUENCE [LARGE SCALE GENOMIC DNA]</scope>
    <source>
        <strain evidence="1">cv. Morex</strain>
    </source>
</reference>
<reference evidence="1" key="3">
    <citation type="submission" date="2022-01" db="UniProtKB">
        <authorList>
            <consortium name="EnsemblPlants"/>
        </authorList>
    </citation>
    <scope>IDENTIFICATION</scope>
    <source>
        <strain evidence="1">subsp. vulgare</strain>
    </source>
</reference>
<keyword evidence="2" id="KW-1185">Reference proteome</keyword>
<dbReference type="EnsemblPlants" id="HORVU.MOREX.r3.5HG0431860.1">
    <property type="protein sequence ID" value="HORVU.MOREX.r3.5HG0431860.1"/>
    <property type="gene ID" value="HORVU.MOREX.r3.5HG0431860"/>
</dbReference>
<reference evidence="2" key="1">
    <citation type="journal article" date="2012" name="Nature">
        <title>A physical, genetic and functional sequence assembly of the barley genome.</title>
        <authorList>
            <consortium name="The International Barley Genome Sequencing Consortium"/>
            <person name="Mayer K.F."/>
            <person name="Waugh R."/>
            <person name="Brown J.W."/>
            <person name="Schulman A."/>
            <person name="Langridge P."/>
            <person name="Platzer M."/>
            <person name="Fincher G.B."/>
            <person name="Muehlbauer G.J."/>
            <person name="Sato K."/>
            <person name="Close T.J."/>
            <person name="Wise R.P."/>
            <person name="Stein N."/>
        </authorList>
    </citation>
    <scope>NUCLEOTIDE SEQUENCE [LARGE SCALE GENOMIC DNA]</scope>
    <source>
        <strain evidence="2">cv. Morex</strain>
    </source>
</reference>
<name>A0A8I6XKC4_HORVV</name>
<dbReference type="Proteomes" id="UP000011116">
    <property type="component" value="Chromosome 5H"/>
</dbReference>
<dbReference type="OrthoDB" id="581375at2759"/>
<dbReference type="Gramene" id="HORVU.MOREX.r2.5HG0358890.1">
    <property type="protein sequence ID" value="HORVU.MOREX.r2.5HG0358890.1"/>
    <property type="gene ID" value="HORVU.MOREX.r2.5HG0358890"/>
</dbReference>
<evidence type="ECO:0000313" key="2">
    <source>
        <dbReference type="Proteomes" id="UP000011116"/>
    </source>
</evidence>
<accession>A0A8I6XKC4</accession>
<proteinExistence type="predicted"/>
<evidence type="ECO:0000313" key="1">
    <source>
        <dbReference type="EnsemblPlants" id="HORVU.MOREX.r3.5HG0431860.1"/>
    </source>
</evidence>
<dbReference type="SUPFAM" id="SSF53474">
    <property type="entry name" value="alpha/beta-Hydrolases"/>
    <property type="match status" value="1"/>
</dbReference>
<dbReference type="GeneID" id="123396269"/>
<protein>
    <recommendedName>
        <fullName evidence="3">Fungal lipase-like domain-containing protein</fullName>
    </recommendedName>
</protein>
<dbReference type="RefSeq" id="XP_044947192.1">
    <property type="nucleotide sequence ID" value="XM_045091257.1"/>
</dbReference>
<dbReference type="PANTHER" id="PTHR31479">
    <property type="entry name" value="ALPHA/BETA-HYDROLASES SUPERFAMILY PROTEIN"/>
    <property type="match status" value="1"/>
</dbReference>